<dbReference type="GO" id="GO:0046872">
    <property type="term" value="F:metal ion binding"/>
    <property type="evidence" value="ECO:0007669"/>
    <property type="project" value="UniProtKB-KW"/>
</dbReference>
<accession>A0A1I0CZ53</accession>
<keyword evidence="3" id="KW-0963">Cytoplasm</keyword>
<dbReference type="Gene3D" id="3.40.50.300">
    <property type="entry name" value="P-loop containing nucleotide triphosphate hydrolases"/>
    <property type="match status" value="1"/>
</dbReference>
<comment type="cofactor">
    <cofactor evidence="3">
        <name>Mg(2+)</name>
        <dbReference type="ChEBI" id="CHEBI:18420"/>
    </cofactor>
</comment>
<keyword evidence="1 3" id="KW-0342">GTP-binding</keyword>
<feature type="binding site" evidence="3">
    <location>
        <position position="23"/>
    </location>
    <ligand>
        <name>GTP</name>
        <dbReference type="ChEBI" id="CHEBI:37565"/>
    </ligand>
</feature>
<evidence type="ECO:0000313" key="6">
    <source>
        <dbReference type="EMBL" id="SET24912.1"/>
    </source>
</evidence>
<dbReference type="HAMAP" id="MF_00316">
    <property type="entry name" value="MobA"/>
    <property type="match status" value="1"/>
</dbReference>
<feature type="binding site" evidence="3">
    <location>
        <position position="102"/>
    </location>
    <ligand>
        <name>Mg(2+)</name>
        <dbReference type="ChEBI" id="CHEBI:18420"/>
    </ligand>
</feature>
<dbReference type="NCBIfam" id="TIGR00176">
    <property type="entry name" value="mobB"/>
    <property type="match status" value="1"/>
</dbReference>
<dbReference type="InterPro" id="IPR029044">
    <property type="entry name" value="Nucleotide-diphossugar_trans"/>
</dbReference>
<evidence type="ECO:0000259" key="5">
    <source>
        <dbReference type="Pfam" id="PF12804"/>
    </source>
</evidence>
<dbReference type="STRING" id="460384.SAMN05216313_103239"/>
<feature type="domain" description="MobA-like NTP transferase" evidence="5">
    <location>
        <begin position="7"/>
        <end position="164"/>
    </location>
</feature>
<sequence length="376" mass="41644">MELKCGAVILAGGRGSRFGGVNKAELFYLGKSFCGRIREEFDRLGMDCFFSAGAYPPPEEPGLKVIPDLPVEGEEGPIGPMGGILSCFEQTRCDLLFFVSCDMPLFHRRMAARLLELWTPGTDALVWRTRSGRLQPLCGLYARSCLPALRECVERRDYRLMHFLGKISCTQVETSAEQIPDFWFCNVNSKEAYEALSGFCPPVLAVSGVKNTGKTTLLERLVESLTGRGLRVAVVKHDGHDFEADVPGTDSRRMQEAGAYGTVVYSDKRYLAVKEQTGLCAADFFPLFPEADLILLEGQKYSSYPKLELVRREIGGQPVCPRETVLAYVTDWTDEGGRPCLRGAEVPVFGFDEVERIAAFAVDFMDGEARRGGLEL</sequence>
<dbReference type="SUPFAM" id="SSF53448">
    <property type="entry name" value="Nucleotide-diphospho-sugar transferases"/>
    <property type="match status" value="1"/>
</dbReference>
<dbReference type="PANTHER" id="PTHR40072:SF1">
    <property type="entry name" value="MOLYBDOPTERIN-GUANINE DINUCLEOTIDE BIOSYNTHESIS ADAPTER PROTEIN"/>
    <property type="match status" value="1"/>
</dbReference>
<dbReference type="EMBL" id="FOIM01000003">
    <property type="protein sequence ID" value="SET24912.1"/>
    <property type="molecule type" value="Genomic_DNA"/>
</dbReference>
<dbReference type="GO" id="GO:0061603">
    <property type="term" value="F:molybdenum cofactor guanylyltransferase activity"/>
    <property type="evidence" value="ECO:0007669"/>
    <property type="project" value="UniProtKB-EC"/>
</dbReference>
<dbReference type="InterPro" id="IPR052539">
    <property type="entry name" value="MGD_biosynthesis_adapter"/>
</dbReference>
<dbReference type="AlphaFoldDB" id="A0A1I0CZ53"/>
<feature type="domain" description="Molybdopterin-guanine dinucleotide biosynthesis protein B (MobB)" evidence="4">
    <location>
        <begin position="203"/>
        <end position="331"/>
    </location>
</feature>
<dbReference type="SUPFAM" id="SSF52540">
    <property type="entry name" value="P-loop containing nucleoside triphosphate hydrolases"/>
    <property type="match status" value="1"/>
</dbReference>
<dbReference type="Pfam" id="PF12804">
    <property type="entry name" value="NTP_transf_3"/>
    <property type="match status" value="1"/>
</dbReference>
<dbReference type="CDD" id="cd03116">
    <property type="entry name" value="MobB"/>
    <property type="match status" value="1"/>
</dbReference>
<protein>
    <recommendedName>
        <fullName evidence="3">Probable molybdenum cofactor guanylyltransferase</fullName>
        <shortName evidence="3">MoCo guanylyltransferase</shortName>
        <ecNumber evidence="3">2.7.7.77</ecNumber>
    </recommendedName>
    <alternativeName>
        <fullName evidence="3">GTP:molybdopterin guanylyltransferase</fullName>
    </alternativeName>
    <alternativeName>
        <fullName evidence="3">Mo-MPT guanylyltransferase</fullName>
    </alternativeName>
    <alternativeName>
        <fullName evidence="3">Molybdopterin guanylyltransferase</fullName>
    </alternativeName>
    <alternativeName>
        <fullName evidence="3">Molybdopterin-guanine dinucleotide synthase</fullName>
        <shortName evidence="3">MGD synthase</shortName>
    </alternativeName>
</protein>
<evidence type="ECO:0000256" key="1">
    <source>
        <dbReference type="ARBA" id="ARBA00023134"/>
    </source>
</evidence>
<dbReference type="RefSeq" id="WP_092361159.1">
    <property type="nucleotide sequence ID" value="NZ_DAINWJ010000226.1"/>
</dbReference>
<proteinExistence type="inferred from homology"/>
<evidence type="ECO:0000256" key="3">
    <source>
        <dbReference type="HAMAP-Rule" id="MF_00316"/>
    </source>
</evidence>
<dbReference type="InterPro" id="IPR027417">
    <property type="entry name" value="P-loop_NTPase"/>
</dbReference>
<keyword evidence="3" id="KW-0808">Transferase</keyword>
<organism evidence="6 7">
    <name type="scientific">Enterocloster lavalensis</name>
    <dbReference type="NCBI Taxonomy" id="460384"/>
    <lineage>
        <taxon>Bacteria</taxon>
        <taxon>Bacillati</taxon>
        <taxon>Bacillota</taxon>
        <taxon>Clostridia</taxon>
        <taxon>Lachnospirales</taxon>
        <taxon>Lachnospiraceae</taxon>
        <taxon>Enterocloster</taxon>
    </lineage>
</organism>
<dbReference type="GO" id="GO:0005737">
    <property type="term" value="C:cytoplasm"/>
    <property type="evidence" value="ECO:0007669"/>
    <property type="project" value="UniProtKB-SubCell"/>
</dbReference>
<keyword evidence="2 3" id="KW-0501">Molybdenum cofactor biosynthesis</keyword>
<gene>
    <name evidence="3" type="primary">mobA</name>
    <name evidence="6" type="ORF">SAMN05216313_103239</name>
</gene>
<dbReference type="CDD" id="cd02503">
    <property type="entry name" value="MobA"/>
    <property type="match status" value="1"/>
</dbReference>
<keyword evidence="3" id="KW-0460">Magnesium</keyword>
<dbReference type="Proteomes" id="UP000198508">
    <property type="component" value="Unassembled WGS sequence"/>
</dbReference>
<comment type="domain">
    <text evidence="3">The N-terminal domain determines nucleotide recognition and specific binding, while the C-terminal domain determines the specific binding to the target protein.</text>
</comment>
<comment type="similarity">
    <text evidence="3">Belongs to the MobA family.</text>
</comment>
<evidence type="ECO:0000256" key="2">
    <source>
        <dbReference type="ARBA" id="ARBA00023150"/>
    </source>
</evidence>
<comment type="subcellular location">
    <subcellularLocation>
        <location evidence="3">Cytoplasm</location>
    </subcellularLocation>
</comment>
<dbReference type="Pfam" id="PF03205">
    <property type="entry name" value="MobB"/>
    <property type="match status" value="1"/>
</dbReference>
<keyword evidence="7" id="KW-1185">Reference proteome</keyword>
<feature type="binding site" evidence="3">
    <location>
        <position position="102"/>
    </location>
    <ligand>
        <name>GTP</name>
        <dbReference type="ChEBI" id="CHEBI:37565"/>
    </ligand>
</feature>
<keyword evidence="3" id="KW-0479">Metal-binding</keyword>
<dbReference type="InterPro" id="IPR025877">
    <property type="entry name" value="MobA-like_NTP_Trfase"/>
</dbReference>
<dbReference type="PANTHER" id="PTHR40072">
    <property type="entry name" value="MOLYBDOPTERIN-GUANINE DINUCLEOTIDE BIOSYNTHESIS ADAPTER PROTEIN-RELATED"/>
    <property type="match status" value="1"/>
</dbReference>
<dbReference type="InterPro" id="IPR013482">
    <property type="entry name" value="Molybde_CF_guanTrfase"/>
</dbReference>
<comment type="caution">
    <text evidence="3">Lacks conserved residue(s) required for the propagation of feature annotation.</text>
</comment>
<feature type="binding site" evidence="3">
    <location>
        <position position="68"/>
    </location>
    <ligand>
        <name>GTP</name>
        <dbReference type="ChEBI" id="CHEBI:37565"/>
    </ligand>
</feature>
<evidence type="ECO:0000259" key="4">
    <source>
        <dbReference type="Pfam" id="PF03205"/>
    </source>
</evidence>
<dbReference type="Gene3D" id="3.90.550.10">
    <property type="entry name" value="Spore Coat Polysaccharide Biosynthesis Protein SpsA, Chain A"/>
    <property type="match status" value="1"/>
</dbReference>
<dbReference type="EC" id="2.7.7.77" evidence="3"/>
<dbReference type="GO" id="GO:0006777">
    <property type="term" value="P:Mo-molybdopterin cofactor biosynthetic process"/>
    <property type="evidence" value="ECO:0007669"/>
    <property type="project" value="UniProtKB-KW"/>
</dbReference>
<reference evidence="7" key="1">
    <citation type="submission" date="2016-10" db="EMBL/GenBank/DDBJ databases">
        <authorList>
            <person name="Varghese N."/>
            <person name="Submissions S."/>
        </authorList>
    </citation>
    <scope>NUCLEOTIDE SEQUENCE [LARGE SCALE GENOMIC DNA]</scope>
    <source>
        <strain evidence="7">NLAE-zl-G277</strain>
    </source>
</reference>
<evidence type="ECO:0000313" key="7">
    <source>
        <dbReference type="Proteomes" id="UP000198508"/>
    </source>
</evidence>
<feature type="binding site" evidence="3">
    <location>
        <begin position="10"/>
        <end position="12"/>
    </location>
    <ligand>
        <name>GTP</name>
        <dbReference type="ChEBI" id="CHEBI:37565"/>
    </ligand>
</feature>
<comment type="function">
    <text evidence="3">Transfers a GMP moiety from GTP to Mo-molybdopterin (Mo-MPT) cofactor (Moco or molybdenum cofactor) to form Mo-molybdopterin guanine dinucleotide (Mo-MGD) cofactor.</text>
</comment>
<name>A0A1I0CZ53_9FIRM</name>
<comment type="catalytic activity">
    <reaction evidence="3">
        <text>Mo-molybdopterin + GTP + H(+) = Mo-molybdopterin guanine dinucleotide + diphosphate</text>
        <dbReference type="Rhea" id="RHEA:34243"/>
        <dbReference type="ChEBI" id="CHEBI:15378"/>
        <dbReference type="ChEBI" id="CHEBI:33019"/>
        <dbReference type="ChEBI" id="CHEBI:37565"/>
        <dbReference type="ChEBI" id="CHEBI:71302"/>
        <dbReference type="ChEBI" id="CHEBI:71310"/>
        <dbReference type="EC" id="2.7.7.77"/>
    </reaction>
</comment>
<keyword evidence="3" id="KW-0547">Nucleotide-binding</keyword>
<dbReference type="GO" id="GO:0005525">
    <property type="term" value="F:GTP binding"/>
    <property type="evidence" value="ECO:0007669"/>
    <property type="project" value="UniProtKB-UniRule"/>
</dbReference>
<dbReference type="InterPro" id="IPR004435">
    <property type="entry name" value="MobB_dom"/>
</dbReference>